<dbReference type="InterPro" id="IPR038494">
    <property type="entry name" value="IGPD_sf"/>
</dbReference>
<dbReference type="HAMAP" id="MF_00076">
    <property type="entry name" value="HisB"/>
    <property type="match status" value="1"/>
</dbReference>
<evidence type="ECO:0000256" key="6">
    <source>
        <dbReference type="HAMAP-Rule" id="MF_00076"/>
    </source>
</evidence>
<evidence type="ECO:0000256" key="1">
    <source>
        <dbReference type="ARBA" id="ARBA00005047"/>
    </source>
</evidence>
<comment type="caution">
    <text evidence="9">The sequence shown here is derived from an EMBL/GenBank/DDBJ whole genome shotgun (WGS) entry which is preliminary data.</text>
</comment>
<dbReference type="PANTHER" id="PTHR23133">
    <property type="entry name" value="IMIDAZOLEGLYCEROL-PHOSPHATE DEHYDRATASE HIS7"/>
    <property type="match status" value="1"/>
</dbReference>
<dbReference type="NCBIfam" id="NF002109">
    <property type="entry name" value="PRK00951.1-5"/>
    <property type="match status" value="1"/>
</dbReference>
<dbReference type="PROSITE" id="PS00954">
    <property type="entry name" value="IGP_DEHYDRATASE_1"/>
    <property type="match status" value="1"/>
</dbReference>
<sequence length="218" mass="23420">MADNGGGNRRGRRRGGGPLAAKGASRKAEVRRKTTETDFTLTIDLDGAGRSEVKTGIGFFDHMLAQIARHGLLDLTVRGKGDLHVDAHHTVEDVGILLGQGLAEALGDRAGIARYADARVPMMDALAAVALDAGGRGNLVFRGRFPELQVGEFDTALVREFFWSVANHAGLDLHMEILYGENSHHMAEAAFKGFARALRRAVERDPREAGVPSTKGVL</sequence>
<dbReference type="NCBIfam" id="NF002111">
    <property type="entry name" value="PRK00951.2-1"/>
    <property type="match status" value="1"/>
</dbReference>
<dbReference type="Proteomes" id="UP000782312">
    <property type="component" value="Unassembled WGS sequence"/>
</dbReference>
<dbReference type="AlphaFoldDB" id="A0A932HXM4"/>
<comment type="pathway">
    <text evidence="1 6 7">Amino-acid biosynthesis; L-histidine biosynthesis; L-histidine from 5-phospho-alpha-D-ribose 1-diphosphate: step 6/9.</text>
</comment>
<dbReference type="FunFam" id="3.30.230.40:FF:000003">
    <property type="entry name" value="Imidazoleglycerol-phosphate dehydratase HisB"/>
    <property type="match status" value="1"/>
</dbReference>
<comment type="subcellular location">
    <subcellularLocation>
        <location evidence="6 7">Cytoplasm</location>
    </subcellularLocation>
</comment>
<dbReference type="EMBL" id="JACPUR010000017">
    <property type="protein sequence ID" value="MBI3127471.1"/>
    <property type="molecule type" value="Genomic_DNA"/>
</dbReference>
<dbReference type="InterPro" id="IPR020568">
    <property type="entry name" value="Ribosomal_Su5_D2-typ_SF"/>
</dbReference>
<dbReference type="EC" id="4.2.1.19" evidence="6 7"/>
<comment type="similarity">
    <text evidence="6 7">Belongs to the imidazoleglycerol-phosphate dehydratase family.</text>
</comment>
<proteinExistence type="inferred from homology"/>
<dbReference type="CDD" id="cd07914">
    <property type="entry name" value="IGPD"/>
    <property type="match status" value="1"/>
</dbReference>
<evidence type="ECO:0000313" key="10">
    <source>
        <dbReference type="Proteomes" id="UP000782312"/>
    </source>
</evidence>
<dbReference type="InterPro" id="IPR020565">
    <property type="entry name" value="ImidazoleglycerP_deHydtase_CS"/>
</dbReference>
<evidence type="ECO:0000313" key="9">
    <source>
        <dbReference type="EMBL" id="MBI3127471.1"/>
    </source>
</evidence>
<dbReference type="NCBIfam" id="NF002114">
    <property type="entry name" value="PRK00951.2-4"/>
    <property type="match status" value="1"/>
</dbReference>
<dbReference type="FunFam" id="3.30.230.40:FF:000001">
    <property type="entry name" value="Imidazoleglycerol-phosphate dehydratase HisB"/>
    <property type="match status" value="1"/>
</dbReference>
<comment type="catalytic activity">
    <reaction evidence="6 7">
        <text>D-erythro-1-(imidazol-4-yl)glycerol 3-phosphate = 3-(imidazol-4-yl)-2-oxopropyl phosphate + H2O</text>
        <dbReference type="Rhea" id="RHEA:11040"/>
        <dbReference type="ChEBI" id="CHEBI:15377"/>
        <dbReference type="ChEBI" id="CHEBI:57766"/>
        <dbReference type="ChEBI" id="CHEBI:58278"/>
        <dbReference type="EC" id="4.2.1.19"/>
    </reaction>
</comment>
<organism evidence="9 10">
    <name type="scientific">Tectimicrobiota bacterium</name>
    <dbReference type="NCBI Taxonomy" id="2528274"/>
    <lineage>
        <taxon>Bacteria</taxon>
        <taxon>Pseudomonadati</taxon>
        <taxon>Nitrospinota/Tectimicrobiota group</taxon>
        <taxon>Candidatus Tectimicrobiota</taxon>
    </lineage>
</organism>
<gene>
    <name evidence="6 9" type="primary">hisB</name>
    <name evidence="9" type="ORF">HYZ11_07695</name>
</gene>
<protein>
    <recommendedName>
        <fullName evidence="2 6">Imidazoleglycerol-phosphate dehydratase</fullName>
        <shortName evidence="6">IGPD</shortName>
        <ecNumber evidence="6 7">4.2.1.19</ecNumber>
    </recommendedName>
</protein>
<accession>A0A932HXM4</accession>
<dbReference type="Pfam" id="PF00475">
    <property type="entry name" value="IGPD"/>
    <property type="match status" value="1"/>
</dbReference>
<keyword evidence="6" id="KW-0963">Cytoplasm</keyword>
<evidence type="ECO:0000256" key="5">
    <source>
        <dbReference type="ARBA" id="ARBA00023239"/>
    </source>
</evidence>
<dbReference type="Gene3D" id="3.30.230.40">
    <property type="entry name" value="Imidazole glycerol phosphate dehydratase, domain 1"/>
    <property type="match status" value="2"/>
</dbReference>
<dbReference type="GO" id="GO:0005737">
    <property type="term" value="C:cytoplasm"/>
    <property type="evidence" value="ECO:0007669"/>
    <property type="project" value="UniProtKB-SubCell"/>
</dbReference>
<evidence type="ECO:0000256" key="4">
    <source>
        <dbReference type="ARBA" id="ARBA00023102"/>
    </source>
</evidence>
<dbReference type="GO" id="GO:0004424">
    <property type="term" value="F:imidazoleglycerol-phosphate dehydratase activity"/>
    <property type="evidence" value="ECO:0007669"/>
    <property type="project" value="UniProtKB-UniRule"/>
</dbReference>
<dbReference type="PROSITE" id="PS00955">
    <property type="entry name" value="IGP_DEHYDRATASE_2"/>
    <property type="match status" value="1"/>
</dbReference>
<keyword evidence="5 6" id="KW-0456">Lyase</keyword>
<dbReference type="InterPro" id="IPR000807">
    <property type="entry name" value="ImidazoleglycerolP_deHydtase"/>
</dbReference>
<dbReference type="GO" id="GO:0000105">
    <property type="term" value="P:L-histidine biosynthetic process"/>
    <property type="evidence" value="ECO:0007669"/>
    <property type="project" value="UniProtKB-UniRule"/>
</dbReference>
<feature type="region of interest" description="Disordered" evidence="8">
    <location>
        <begin position="1"/>
        <end position="33"/>
    </location>
</feature>
<dbReference type="SUPFAM" id="SSF54211">
    <property type="entry name" value="Ribosomal protein S5 domain 2-like"/>
    <property type="match status" value="2"/>
</dbReference>
<name>A0A932HXM4_UNCTE</name>
<evidence type="ECO:0000256" key="8">
    <source>
        <dbReference type="SAM" id="MobiDB-lite"/>
    </source>
</evidence>
<keyword evidence="3 6" id="KW-0028">Amino-acid biosynthesis</keyword>
<evidence type="ECO:0000256" key="2">
    <source>
        <dbReference type="ARBA" id="ARBA00016664"/>
    </source>
</evidence>
<dbReference type="PANTHER" id="PTHR23133:SF2">
    <property type="entry name" value="IMIDAZOLEGLYCEROL-PHOSPHATE DEHYDRATASE"/>
    <property type="match status" value="1"/>
</dbReference>
<keyword evidence="4 6" id="KW-0368">Histidine biosynthesis</keyword>
<reference evidence="9" key="1">
    <citation type="submission" date="2020-07" db="EMBL/GenBank/DDBJ databases">
        <title>Huge and variable diversity of episymbiotic CPR bacteria and DPANN archaea in groundwater ecosystems.</title>
        <authorList>
            <person name="He C.Y."/>
            <person name="Keren R."/>
            <person name="Whittaker M."/>
            <person name="Farag I.F."/>
            <person name="Doudna J."/>
            <person name="Cate J.H.D."/>
            <person name="Banfield J.F."/>
        </authorList>
    </citation>
    <scope>NUCLEOTIDE SEQUENCE</scope>
    <source>
        <strain evidence="9">NC_groundwater_763_Ag_S-0.2um_68_21</strain>
    </source>
</reference>
<evidence type="ECO:0000256" key="3">
    <source>
        <dbReference type="ARBA" id="ARBA00022605"/>
    </source>
</evidence>
<evidence type="ECO:0000256" key="7">
    <source>
        <dbReference type="RuleBase" id="RU000599"/>
    </source>
</evidence>